<keyword evidence="2" id="KW-0067">ATP-binding</keyword>
<dbReference type="InterPro" id="IPR003593">
    <property type="entry name" value="AAA+_ATPase"/>
</dbReference>
<dbReference type="Pfam" id="PF02954">
    <property type="entry name" value="HTH_8"/>
    <property type="match status" value="1"/>
</dbReference>
<feature type="domain" description="Sigma-54 factor interaction" evidence="8">
    <location>
        <begin position="143"/>
        <end position="372"/>
    </location>
</feature>
<dbReference type="InterPro" id="IPR058031">
    <property type="entry name" value="AAA_lid_NorR"/>
</dbReference>
<dbReference type="PROSITE" id="PS00675">
    <property type="entry name" value="SIGMA54_INTERACT_1"/>
    <property type="match status" value="1"/>
</dbReference>
<protein>
    <submittedName>
        <fullName evidence="10">Sigma-54-dependent Fis family transcriptional regulator</fullName>
    </submittedName>
</protein>
<dbReference type="InterPro" id="IPR001789">
    <property type="entry name" value="Sig_transdc_resp-reg_receiver"/>
</dbReference>
<name>A0A7C4AI86_9BACT</name>
<evidence type="ECO:0000256" key="7">
    <source>
        <dbReference type="PROSITE-ProRule" id="PRU00169"/>
    </source>
</evidence>
<dbReference type="Pfam" id="PF00158">
    <property type="entry name" value="Sigma54_activat"/>
    <property type="match status" value="1"/>
</dbReference>
<keyword evidence="7" id="KW-0597">Phosphoprotein</keyword>
<accession>A0A7C4AI86</accession>
<dbReference type="InterPro" id="IPR002197">
    <property type="entry name" value="HTH_Fis"/>
</dbReference>
<keyword evidence="3" id="KW-0805">Transcription regulation</keyword>
<evidence type="ECO:0000256" key="6">
    <source>
        <dbReference type="ARBA" id="ARBA00023163"/>
    </source>
</evidence>
<evidence type="ECO:0000259" key="9">
    <source>
        <dbReference type="PROSITE" id="PS50110"/>
    </source>
</evidence>
<dbReference type="AlphaFoldDB" id="A0A7C4AI86"/>
<gene>
    <name evidence="10" type="ORF">ENR59_10795</name>
</gene>
<keyword evidence="1" id="KW-0547">Nucleotide-binding</keyword>
<dbReference type="GO" id="GO:0006355">
    <property type="term" value="P:regulation of DNA-templated transcription"/>
    <property type="evidence" value="ECO:0007669"/>
    <property type="project" value="InterPro"/>
</dbReference>
<dbReference type="Pfam" id="PF25601">
    <property type="entry name" value="AAA_lid_14"/>
    <property type="match status" value="1"/>
</dbReference>
<dbReference type="GO" id="GO:0000160">
    <property type="term" value="P:phosphorelay signal transduction system"/>
    <property type="evidence" value="ECO:0007669"/>
    <property type="project" value="InterPro"/>
</dbReference>
<evidence type="ECO:0000313" key="10">
    <source>
        <dbReference type="EMBL" id="HGG93421.1"/>
    </source>
</evidence>
<evidence type="ECO:0000259" key="8">
    <source>
        <dbReference type="PROSITE" id="PS50045"/>
    </source>
</evidence>
<comment type="caution">
    <text evidence="10">The sequence shown here is derived from an EMBL/GenBank/DDBJ whole genome shotgun (WGS) entry which is preliminary data.</text>
</comment>
<dbReference type="GO" id="GO:0043565">
    <property type="term" value="F:sequence-specific DNA binding"/>
    <property type="evidence" value="ECO:0007669"/>
    <property type="project" value="InterPro"/>
</dbReference>
<keyword evidence="6" id="KW-0804">Transcription</keyword>
<dbReference type="PROSITE" id="PS50110">
    <property type="entry name" value="RESPONSE_REGULATORY"/>
    <property type="match status" value="1"/>
</dbReference>
<dbReference type="Gene3D" id="3.40.50.2300">
    <property type="match status" value="1"/>
</dbReference>
<dbReference type="InterPro" id="IPR025944">
    <property type="entry name" value="Sigma_54_int_dom_CS"/>
</dbReference>
<evidence type="ECO:0000256" key="2">
    <source>
        <dbReference type="ARBA" id="ARBA00022840"/>
    </source>
</evidence>
<dbReference type="SMART" id="SM00382">
    <property type="entry name" value="AAA"/>
    <property type="match status" value="1"/>
</dbReference>
<dbReference type="SUPFAM" id="SSF52540">
    <property type="entry name" value="P-loop containing nucleoside triphosphate hydrolases"/>
    <property type="match status" value="1"/>
</dbReference>
<dbReference type="Pfam" id="PF00072">
    <property type="entry name" value="Response_reg"/>
    <property type="match status" value="1"/>
</dbReference>
<dbReference type="PROSITE" id="PS50045">
    <property type="entry name" value="SIGMA54_INTERACT_4"/>
    <property type="match status" value="1"/>
</dbReference>
<dbReference type="Gene3D" id="3.40.50.300">
    <property type="entry name" value="P-loop containing nucleotide triphosphate hydrolases"/>
    <property type="match status" value="1"/>
</dbReference>
<dbReference type="InterPro" id="IPR009057">
    <property type="entry name" value="Homeodomain-like_sf"/>
</dbReference>
<dbReference type="GO" id="GO:0005524">
    <property type="term" value="F:ATP binding"/>
    <property type="evidence" value="ECO:0007669"/>
    <property type="project" value="UniProtKB-KW"/>
</dbReference>
<evidence type="ECO:0000256" key="4">
    <source>
        <dbReference type="ARBA" id="ARBA00023125"/>
    </source>
</evidence>
<feature type="modified residue" description="4-aspartylphosphate" evidence="7">
    <location>
        <position position="53"/>
    </location>
</feature>
<evidence type="ECO:0000256" key="3">
    <source>
        <dbReference type="ARBA" id="ARBA00023015"/>
    </source>
</evidence>
<dbReference type="EMBL" id="DSRP01000750">
    <property type="protein sequence ID" value="HGG93421.1"/>
    <property type="molecule type" value="Genomic_DNA"/>
</dbReference>
<keyword evidence="5" id="KW-0010">Activator</keyword>
<sequence length="459" mass="50220">MSERILVIEDDPSFAAMVQDALETKGITADIAGSAEDGLRILARGGYDLVLTDVMLPGMTGVEAIPRIQQVHPGVDVIVMTGHSTREVAMEAIRLGAYDYFSKPFSLAEMETVVRRALERRTLKAEVDALRKRLTSQPEPHGLIGQSEPMLQLKELVRKVARLDTTVLITGESGTGKEVVADAIHALSPRANGPFIKVNCAAIPENLLESELFGYEKGAFTGAQGMRRGKFELAARGSLLLDEIGDMPLFLQPKLLRAVESKKIERLGADSPVDVDVRIIAATHQDLEKLVESRAFRADLYYRLGIATVRIPPLRERKEDIPQLAEHFIKRAQARTGSSLEGLGRDASELLMAYSWPGNVRQLANMLERASIMAHGPLLTADDCRQALNLSPGSATPTARKGMSLRKTLEHLERELILDALRQSGGVQKEAANLLGISPTNLWNKLRKHGINSDNGHAA</sequence>
<reference evidence="10" key="1">
    <citation type="journal article" date="2020" name="mSystems">
        <title>Genome- and Community-Level Interaction Insights into Carbon Utilization and Element Cycling Functions of Hydrothermarchaeota in Hydrothermal Sediment.</title>
        <authorList>
            <person name="Zhou Z."/>
            <person name="Liu Y."/>
            <person name="Xu W."/>
            <person name="Pan J."/>
            <person name="Luo Z.H."/>
            <person name="Li M."/>
        </authorList>
    </citation>
    <scope>NUCLEOTIDE SEQUENCE [LARGE SCALE GENOMIC DNA]</scope>
    <source>
        <strain evidence="10">SpSt-413</strain>
    </source>
</reference>
<dbReference type="Gene3D" id="1.10.10.60">
    <property type="entry name" value="Homeodomain-like"/>
    <property type="match status" value="1"/>
</dbReference>
<organism evidence="10">
    <name type="scientific">Fundidesulfovibrio putealis</name>
    <dbReference type="NCBI Taxonomy" id="270496"/>
    <lineage>
        <taxon>Bacteria</taxon>
        <taxon>Pseudomonadati</taxon>
        <taxon>Thermodesulfobacteriota</taxon>
        <taxon>Desulfovibrionia</taxon>
        <taxon>Desulfovibrionales</taxon>
        <taxon>Desulfovibrionaceae</taxon>
        <taxon>Fundidesulfovibrio</taxon>
    </lineage>
</organism>
<dbReference type="SUPFAM" id="SSF52172">
    <property type="entry name" value="CheY-like"/>
    <property type="match status" value="1"/>
</dbReference>
<dbReference type="CDD" id="cd00009">
    <property type="entry name" value="AAA"/>
    <property type="match status" value="1"/>
</dbReference>
<dbReference type="PANTHER" id="PTHR32071">
    <property type="entry name" value="TRANSCRIPTIONAL REGULATORY PROTEIN"/>
    <property type="match status" value="1"/>
</dbReference>
<dbReference type="InterPro" id="IPR002078">
    <property type="entry name" value="Sigma_54_int"/>
</dbReference>
<dbReference type="Gene3D" id="1.10.8.60">
    <property type="match status" value="1"/>
</dbReference>
<feature type="domain" description="Response regulatory" evidence="9">
    <location>
        <begin position="4"/>
        <end position="118"/>
    </location>
</feature>
<dbReference type="SUPFAM" id="SSF46689">
    <property type="entry name" value="Homeodomain-like"/>
    <property type="match status" value="1"/>
</dbReference>
<keyword evidence="4" id="KW-0238">DNA-binding</keyword>
<dbReference type="InterPro" id="IPR011006">
    <property type="entry name" value="CheY-like_superfamily"/>
</dbReference>
<dbReference type="InterPro" id="IPR025662">
    <property type="entry name" value="Sigma_54_int_dom_ATP-bd_1"/>
</dbReference>
<dbReference type="FunFam" id="3.40.50.300:FF:000006">
    <property type="entry name" value="DNA-binding transcriptional regulator NtrC"/>
    <property type="match status" value="1"/>
</dbReference>
<dbReference type="PRINTS" id="PR01590">
    <property type="entry name" value="HTHFIS"/>
</dbReference>
<dbReference type="FunFam" id="1.10.8.60:FF:000014">
    <property type="entry name" value="DNA-binding transcriptional regulator NtrC"/>
    <property type="match status" value="1"/>
</dbReference>
<proteinExistence type="predicted"/>
<dbReference type="InterPro" id="IPR027417">
    <property type="entry name" value="P-loop_NTPase"/>
</dbReference>
<dbReference type="PROSITE" id="PS00688">
    <property type="entry name" value="SIGMA54_INTERACT_3"/>
    <property type="match status" value="1"/>
</dbReference>
<dbReference type="SMART" id="SM00448">
    <property type="entry name" value="REC"/>
    <property type="match status" value="1"/>
</dbReference>
<evidence type="ECO:0000256" key="1">
    <source>
        <dbReference type="ARBA" id="ARBA00022741"/>
    </source>
</evidence>
<evidence type="ECO:0000256" key="5">
    <source>
        <dbReference type="ARBA" id="ARBA00023159"/>
    </source>
</evidence>